<name>A0A5M9JCS2_MONFR</name>
<comment type="caution">
    <text evidence="4">The sequence shown here is derived from an EMBL/GenBank/DDBJ whole genome shotgun (WGS) entry which is preliminary data.</text>
</comment>
<keyword evidence="2" id="KW-0472">Membrane</keyword>
<feature type="compositionally biased region" description="Basic and acidic residues" evidence="1">
    <location>
        <begin position="301"/>
        <end position="311"/>
    </location>
</feature>
<proteinExistence type="predicted"/>
<dbReference type="EMBL" id="VICG01000011">
    <property type="protein sequence ID" value="KAA8567408.1"/>
    <property type="molecule type" value="Genomic_DNA"/>
</dbReference>
<feature type="chain" id="PRO_5024375452" description="Mid2 domain-containing protein" evidence="3">
    <location>
        <begin position="29"/>
        <end position="438"/>
    </location>
</feature>
<feature type="signal peptide" evidence="3">
    <location>
        <begin position="1"/>
        <end position="28"/>
    </location>
</feature>
<evidence type="ECO:0000256" key="2">
    <source>
        <dbReference type="SAM" id="Phobius"/>
    </source>
</evidence>
<keyword evidence="3" id="KW-0732">Signal</keyword>
<accession>A0A5M9JCS2</accession>
<gene>
    <name evidence="4" type="ORF">EYC84_010427</name>
</gene>
<feature type="transmembrane region" description="Helical" evidence="2">
    <location>
        <begin position="319"/>
        <end position="338"/>
    </location>
</feature>
<keyword evidence="5" id="KW-1185">Reference proteome</keyword>
<feature type="compositionally biased region" description="Basic and acidic residues" evidence="1">
    <location>
        <begin position="342"/>
        <end position="354"/>
    </location>
</feature>
<organism evidence="4 5">
    <name type="scientific">Monilinia fructicola</name>
    <name type="common">Brown rot fungus</name>
    <name type="synonym">Ciboria fructicola</name>
    <dbReference type="NCBI Taxonomy" id="38448"/>
    <lineage>
        <taxon>Eukaryota</taxon>
        <taxon>Fungi</taxon>
        <taxon>Dikarya</taxon>
        <taxon>Ascomycota</taxon>
        <taxon>Pezizomycotina</taxon>
        <taxon>Leotiomycetes</taxon>
        <taxon>Helotiales</taxon>
        <taxon>Sclerotiniaceae</taxon>
        <taxon>Monilinia</taxon>
    </lineage>
</organism>
<reference evidence="4 5" key="1">
    <citation type="submission" date="2019-06" db="EMBL/GenBank/DDBJ databases">
        <title>Genome Sequence of the Brown Rot Fungal Pathogen Monilinia fructicola.</title>
        <authorList>
            <person name="De Miccolis Angelini R.M."/>
            <person name="Landi L."/>
            <person name="Abate D."/>
            <person name="Pollastro S."/>
            <person name="Romanazzi G."/>
            <person name="Faretra F."/>
        </authorList>
    </citation>
    <scope>NUCLEOTIDE SEQUENCE [LARGE SCALE GENOMIC DNA]</scope>
    <source>
        <strain evidence="4 5">Mfrc123</strain>
    </source>
</reference>
<dbReference type="Proteomes" id="UP000322873">
    <property type="component" value="Unassembled WGS sequence"/>
</dbReference>
<feature type="region of interest" description="Disordered" evidence="1">
    <location>
        <begin position="293"/>
        <end position="320"/>
    </location>
</feature>
<dbReference type="AlphaFoldDB" id="A0A5M9JCS2"/>
<keyword evidence="2" id="KW-1133">Transmembrane helix</keyword>
<feature type="compositionally biased region" description="Low complexity" evidence="1">
    <location>
        <begin position="362"/>
        <end position="382"/>
    </location>
</feature>
<sequence>MRLSQAPPSSQLLSLLLLALSHTSPVSAGPFPKDDLHDLGFSYLMDRSCVSYCGADNQYCCTSGQACYTSSGNVAYCSASSNAGSGGGYAVYTTTYTETDFVVGTSTYSSYYATTTSGAGAAICDTSTGQTSCGSICCASDQMCEYSGQCTARTSLWSYTATTGTYSAPLRPTSGASTSTVSATTTQPFVAPATASGSTLPITSTSSSNLSAGAIAGIVIGTIAGAVLLLLLCFCCLVKGLWDSVLAMFGGGSRRQTGGTRTERIETVERYSRHGSRHGSMVGGAAAARREQHSGWFGGARTDRPTRVVETRKKKSSGLGGMGAVGAGLVGLAVVLGLKKREDDRRDERDEKRRPGPTATVTDISSTYYTDSYTGTSASSASSDRRTRDDRRDRNLLSSTSRDLTALHEHDVEIFPAGISDLIISLALFDFSLFSAWL</sequence>
<evidence type="ECO:0000256" key="1">
    <source>
        <dbReference type="SAM" id="MobiDB-lite"/>
    </source>
</evidence>
<evidence type="ECO:0000256" key="3">
    <source>
        <dbReference type="SAM" id="SignalP"/>
    </source>
</evidence>
<evidence type="ECO:0000313" key="5">
    <source>
        <dbReference type="Proteomes" id="UP000322873"/>
    </source>
</evidence>
<keyword evidence="2" id="KW-0812">Transmembrane</keyword>
<feature type="transmembrane region" description="Helical" evidence="2">
    <location>
        <begin position="214"/>
        <end position="238"/>
    </location>
</feature>
<protein>
    <recommendedName>
        <fullName evidence="6">Mid2 domain-containing protein</fullName>
    </recommendedName>
</protein>
<feature type="region of interest" description="Disordered" evidence="1">
    <location>
        <begin position="342"/>
        <end position="395"/>
    </location>
</feature>
<evidence type="ECO:0000313" key="4">
    <source>
        <dbReference type="EMBL" id="KAA8567408.1"/>
    </source>
</evidence>
<evidence type="ECO:0008006" key="6">
    <source>
        <dbReference type="Google" id="ProtNLM"/>
    </source>
</evidence>
<dbReference type="VEuPathDB" id="FungiDB:MFRU_040g00630"/>
<feature type="compositionally biased region" description="Basic and acidic residues" evidence="1">
    <location>
        <begin position="383"/>
        <end position="395"/>
    </location>
</feature>